<evidence type="ECO:0000256" key="1">
    <source>
        <dbReference type="SAM" id="Phobius"/>
    </source>
</evidence>
<feature type="transmembrane region" description="Helical" evidence="1">
    <location>
        <begin position="169"/>
        <end position="190"/>
    </location>
</feature>
<keyword evidence="1" id="KW-0812">Transmembrane</keyword>
<accession>A0ABT8IXT7</accession>
<proteinExistence type="predicted"/>
<dbReference type="EMBL" id="JAROCB010000003">
    <property type="protein sequence ID" value="MDN4597636.1"/>
    <property type="molecule type" value="Genomic_DNA"/>
</dbReference>
<dbReference type="Proteomes" id="UP001174210">
    <property type="component" value="Unassembled WGS sequence"/>
</dbReference>
<dbReference type="RefSeq" id="WP_301218855.1">
    <property type="nucleotide sequence ID" value="NZ_JAROCB010000003.1"/>
</dbReference>
<keyword evidence="4" id="KW-1185">Reference proteome</keyword>
<evidence type="ECO:0000313" key="3">
    <source>
        <dbReference type="EMBL" id="MDN4597636.1"/>
    </source>
</evidence>
<comment type="caution">
    <text evidence="3">The sequence shown here is derived from an EMBL/GenBank/DDBJ whole genome shotgun (WGS) entry which is preliminary data.</text>
</comment>
<feature type="transmembrane region" description="Helical" evidence="1">
    <location>
        <begin position="55"/>
        <end position="77"/>
    </location>
</feature>
<feature type="domain" description="DUF2510" evidence="2">
    <location>
        <begin position="9"/>
        <end position="39"/>
    </location>
</feature>
<protein>
    <submittedName>
        <fullName evidence="3">DUF2510 domain-containing protein</fullName>
    </submittedName>
</protein>
<feature type="transmembrane region" description="Helical" evidence="1">
    <location>
        <begin position="140"/>
        <end position="163"/>
    </location>
</feature>
<evidence type="ECO:0000259" key="2">
    <source>
        <dbReference type="Pfam" id="PF10708"/>
    </source>
</evidence>
<gene>
    <name evidence="3" type="ORF">P5G59_10835</name>
</gene>
<sequence length="208" mass="23010">MTYEATPAPGWYPDPHGSGALRWWDGTRWSDQLAPAPSPYTAQQRRRPLDSGTPVYTVWIWLVVAIPALSACLLFLLQPQVLFHGVPGTSRVTIPDPLALIGGPMYFVVIGLSWLLTAAFIVFSWLDYRELLRRGVERPFHWAWSFLGVVYPIGRSVIVRGVAPGRGLAPIWVTIGVYAFSLIVSTIWAIRITTEIIGTATQNVPLGA</sequence>
<feature type="transmembrane region" description="Helical" evidence="1">
    <location>
        <begin position="105"/>
        <end position="128"/>
    </location>
</feature>
<keyword evidence="1" id="KW-0472">Membrane</keyword>
<dbReference type="Pfam" id="PF10708">
    <property type="entry name" value="DUF2510"/>
    <property type="match status" value="1"/>
</dbReference>
<dbReference type="InterPro" id="IPR018929">
    <property type="entry name" value="DUF2510"/>
</dbReference>
<organism evidence="3 4">
    <name type="scientific">Leifsonia virtsii</name>
    <dbReference type="NCBI Taxonomy" id="3035915"/>
    <lineage>
        <taxon>Bacteria</taxon>
        <taxon>Bacillati</taxon>
        <taxon>Actinomycetota</taxon>
        <taxon>Actinomycetes</taxon>
        <taxon>Micrococcales</taxon>
        <taxon>Microbacteriaceae</taxon>
        <taxon>Leifsonia</taxon>
    </lineage>
</organism>
<keyword evidence="1" id="KW-1133">Transmembrane helix</keyword>
<evidence type="ECO:0000313" key="4">
    <source>
        <dbReference type="Proteomes" id="UP001174210"/>
    </source>
</evidence>
<reference evidence="3" key="1">
    <citation type="submission" date="2023-03" db="EMBL/GenBank/DDBJ databases">
        <title>MT1 and MT2 Draft Genomes of Novel Species.</title>
        <authorList>
            <person name="Venkateswaran K."/>
        </authorList>
    </citation>
    <scope>NUCLEOTIDE SEQUENCE</scope>
    <source>
        <strain evidence="3">F6_8S_P_1A</strain>
    </source>
</reference>
<name>A0ABT8IXT7_9MICO</name>